<dbReference type="Pfam" id="PF08020">
    <property type="entry name" value="DUF1706"/>
    <property type="match status" value="1"/>
</dbReference>
<dbReference type="InterPro" id="IPR012550">
    <property type="entry name" value="DUF1706"/>
</dbReference>
<dbReference type="AlphaFoldDB" id="A0AAX1K387"/>
<dbReference type="PANTHER" id="PTHR40658">
    <property type="match status" value="1"/>
</dbReference>
<gene>
    <name evidence="1" type="ORF">IGS65_001330</name>
</gene>
<dbReference type="Gene3D" id="1.20.120.450">
    <property type="entry name" value="dinb family like domain"/>
    <property type="match status" value="1"/>
</dbReference>
<evidence type="ECO:0000313" key="2">
    <source>
        <dbReference type="Proteomes" id="UP000595884"/>
    </source>
</evidence>
<protein>
    <submittedName>
        <fullName evidence="1">ClbS/DfsB family four-helix bundle protein</fullName>
    </submittedName>
</protein>
<reference evidence="2" key="1">
    <citation type="submission" date="2020-12" db="EMBL/GenBank/DDBJ databases">
        <authorList>
            <person name="Wen Z.T."/>
        </authorList>
    </citation>
    <scope>NUCLEOTIDE SEQUENCE [LARGE SCALE GENOMIC DNA]</scope>
    <source>
        <strain evidence="2">27-3</strain>
    </source>
</reference>
<dbReference type="Proteomes" id="UP000595884">
    <property type="component" value="Chromosome"/>
</dbReference>
<dbReference type="EMBL" id="CP066294">
    <property type="protein sequence ID" value="QQL47508.1"/>
    <property type="molecule type" value="Genomic_DNA"/>
</dbReference>
<name>A0AAX1K387_STRMG</name>
<dbReference type="InterPro" id="IPR034660">
    <property type="entry name" value="DinB/YfiT-like"/>
</dbReference>
<accession>A0AAX1K387</accession>
<evidence type="ECO:0000313" key="1">
    <source>
        <dbReference type="EMBL" id="QQL47508.1"/>
    </source>
</evidence>
<dbReference type="PANTHER" id="PTHR40658:SF4">
    <property type="entry name" value="HYPOTHETICAL CYTOSOLIC PROTEIN"/>
    <property type="match status" value="1"/>
</dbReference>
<organism evidence="1 2">
    <name type="scientific">Streptococcus mutans</name>
    <dbReference type="NCBI Taxonomy" id="1309"/>
    <lineage>
        <taxon>Bacteria</taxon>
        <taxon>Bacillati</taxon>
        <taxon>Bacillota</taxon>
        <taxon>Bacilli</taxon>
        <taxon>Lactobacillales</taxon>
        <taxon>Streptococcaceae</taxon>
        <taxon>Streptococcus</taxon>
    </lineage>
</organism>
<dbReference type="RefSeq" id="WP_002281842.1">
    <property type="nucleotide sequence ID" value="NZ_CP066294.2"/>
</dbReference>
<proteinExistence type="predicted"/>
<sequence length="70" mass="8119">MEKAKILLENSQKKLFALAQQFSNEDLFAKGIFDWVGETTLGAYFVSTTSSHYDWVIKKLKAHQRKCQHN</sequence>